<feature type="domain" description="HTH araC/xylS-type" evidence="4">
    <location>
        <begin position="193"/>
        <end position="291"/>
    </location>
</feature>
<dbReference type="SMART" id="SM00342">
    <property type="entry name" value="HTH_ARAC"/>
    <property type="match status" value="1"/>
</dbReference>
<evidence type="ECO:0000313" key="6">
    <source>
        <dbReference type="Proteomes" id="UP001549749"/>
    </source>
</evidence>
<dbReference type="Proteomes" id="UP001549749">
    <property type="component" value="Unassembled WGS sequence"/>
</dbReference>
<protein>
    <submittedName>
        <fullName evidence="5">Helix-turn-helix transcriptional regulator</fullName>
    </submittedName>
</protein>
<comment type="caution">
    <text evidence="5">The sequence shown here is derived from an EMBL/GenBank/DDBJ whole genome shotgun (WGS) entry which is preliminary data.</text>
</comment>
<reference evidence="5 6" key="1">
    <citation type="submission" date="2024-06" db="EMBL/GenBank/DDBJ databases">
        <title>Chitinophaga defluvii sp. nov., isolated from municipal sewage.</title>
        <authorList>
            <person name="Zhang L."/>
        </authorList>
    </citation>
    <scope>NUCLEOTIDE SEQUENCE [LARGE SCALE GENOMIC DNA]</scope>
    <source>
        <strain evidence="5 6">H8</strain>
    </source>
</reference>
<dbReference type="Pfam" id="PF02311">
    <property type="entry name" value="AraC_binding"/>
    <property type="match status" value="1"/>
</dbReference>
<name>A0ABV2T6J9_9BACT</name>
<dbReference type="SUPFAM" id="SSF51215">
    <property type="entry name" value="Regulatory protein AraC"/>
    <property type="match status" value="1"/>
</dbReference>
<dbReference type="SUPFAM" id="SSF46689">
    <property type="entry name" value="Homeodomain-like"/>
    <property type="match status" value="1"/>
</dbReference>
<dbReference type="PRINTS" id="PR00032">
    <property type="entry name" value="HTHARAC"/>
</dbReference>
<keyword evidence="6" id="KW-1185">Reference proteome</keyword>
<dbReference type="EMBL" id="JBEXAC010000001">
    <property type="protein sequence ID" value="MET6998000.1"/>
    <property type="molecule type" value="Genomic_DNA"/>
</dbReference>
<dbReference type="InterPro" id="IPR003313">
    <property type="entry name" value="AraC-bd"/>
</dbReference>
<evidence type="ECO:0000259" key="4">
    <source>
        <dbReference type="PROSITE" id="PS01124"/>
    </source>
</evidence>
<evidence type="ECO:0000313" key="5">
    <source>
        <dbReference type="EMBL" id="MET6998000.1"/>
    </source>
</evidence>
<dbReference type="PANTHER" id="PTHR43280">
    <property type="entry name" value="ARAC-FAMILY TRANSCRIPTIONAL REGULATOR"/>
    <property type="match status" value="1"/>
</dbReference>
<organism evidence="5 6">
    <name type="scientific">Chitinophaga defluvii</name>
    <dbReference type="NCBI Taxonomy" id="3163343"/>
    <lineage>
        <taxon>Bacteria</taxon>
        <taxon>Pseudomonadati</taxon>
        <taxon>Bacteroidota</taxon>
        <taxon>Chitinophagia</taxon>
        <taxon>Chitinophagales</taxon>
        <taxon>Chitinophagaceae</taxon>
        <taxon>Chitinophaga</taxon>
    </lineage>
</organism>
<sequence>MAKHQIPTYTICRLAADEAVQKELIAERFPHYLDTHQHLHFPHRHSFYHLVFFTKGAGKQSIDFVSFPVQPGQIYFMVPGQVHGWDFDGEMDGYIINFSDTFFHTLLQNTQYIDQFYFFNGQAAESVLQLPVNIQTEITALFEKILAEVQQNNDHMMDMIRTLLLQIFILVNRVQVTTIRQKQVPQHNYLLLRNFQQLIEKNYTQLKLPKEYAALLYITPNHLNALCKDVLDKSAGEIIRDRILLEAKRLLTNADMSIMDIAYQLNFADNSYFSKFFKKYAGATPEDFRKQFDHTYNK</sequence>
<dbReference type="Gene3D" id="1.10.10.60">
    <property type="entry name" value="Homeodomain-like"/>
    <property type="match status" value="1"/>
</dbReference>
<dbReference type="InterPro" id="IPR018060">
    <property type="entry name" value="HTH_AraC"/>
</dbReference>
<dbReference type="InterPro" id="IPR014710">
    <property type="entry name" value="RmlC-like_jellyroll"/>
</dbReference>
<dbReference type="PANTHER" id="PTHR43280:SF32">
    <property type="entry name" value="TRANSCRIPTIONAL REGULATORY PROTEIN"/>
    <property type="match status" value="1"/>
</dbReference>
<keyword evidence="2" id="KW-0238">DNA-binding</keyword>
<accession>A0ABV2T6J9</accession>
<dbReference type="InterPro" id="IPR009057">
    <property type="entry name" value="Homeodomain-like_sf"/>
</dbReference>
<proteinExistence type="predicted"/>
<keyword evidence="3" id="KW-0804">Transcription</keyword>
<evidence type="ECO:0000256" key="3">
    <source>
        <dbReference type="ARBA" id="ARBA00023163"/>
    </source>
</evidence>
<dbReference type="RefSeq" id="WP_354660635.1">
    <property type="nucleotide sequence ID" value="NZ_JBEXAC010000001.1"/>
</dbReference>
<evidence type="ECO:0000256" key="1">
    <source>
        <dbReference type="ARBA" id="ARBA00023015"/>
    </source>
</evidence>
<dbReference type="Gene3D" id="2.60.120.10">
    <property type="entry name" value="Jelly Rolls"/>
    <property type="match status" value="1"/>
</dbReference>
<keyword evidence="1" id="KW-0805">Transcription regulation</keyword>
<dbReference type="PROSITE" id="PS01124">
    <property type="entry name" value="HTH_ARAC_FAMILY_2"/>
    <property type="match status" value="1"/>
</dbReference>
<gene>
    <name evidence="5" type="ORF">ABR189_11495</name>
</gene>
<evidence type="ECO:0000256" key="2">
    <source>
        <dbReference type="ARBA" id="ARBA00023125"/>
    </source>
</evidence>
<dbReference type="Pfam" id="PF12833">
    <property type="entry name" value="HTH_18"/>
    <property type="match status" value="1"/>
</dbReference>
<dbReference type="InterPro" id="IPR037923">
    <property type="entry name" value="HTH-like"/>
</dbReference>
<dbReference type="InterPro" id="IPR020449">
    <property type="entry name" value="Tscrpt_reg_AraC-type_HTH"/>
</dbReference>